<keyword evidence="1" id="KW-1133">Transmembrane helix</keyword>
<sequence>MGLMLFSVGAGAGGGAADVVVVVVVVVVVEVSGAFFSSLAQDADKPTIATMARPPATAETRRTISCDSISNSNLVTCYQLILDPGPV</sequence>
<dbReference type="EMBL" id="QJJU01000017">
    <property type="protein sequence ID" value="PXX05616.1"/>
    <property type="molecule type" value="Genomic_DNA"/>
</dbReference>
<keyword evidence="1" id="KW-0812">Transmembrane</keyword>
<organism evidence="2 3">
    <name type="scientific">Mycolicibacterium moriokaense</name>
    <dbReference type="NCBI Taxonomy" id="39691"/>
    <lineage>
        <taxon>Bacteria</taxon>
        <taxon>Bacillati</taxon>
        <taxon>Actinomycetota</taxon>
        <taxon>Actinomycetes</taxon>
        <taxon>Mycobacteriales</taxon>
        <taxon>Mycobacteriaceae</taxon>
        <taxon>Mycolicibacterium</taxon>
    </lineage>
</organism>
<gene>
    <name evidence="2" type="ORF">C8E89_117126</name>
</gene>
<feature type="transmembrane region" description="Helical" evidence="1">
    <location>
        <begin position="6"/>
        <end position="29"/>
    </location>
</feature>
<keyword evidence="1" id="KW-0472">Membrane</keyword>
<name>A0A318HC57_9MYCO</name>
<evidence type="ECO:0000313" key="3">
    <source>
        <dbReference type="Proteomes" id="UP000247781"/>
    </source>
</evidence>
<keyword evidence="3" id="KW-1185">Reference proteome</keyword>
<comment type="caution">
    <text evidence="2">The sequence shown here is derived from an EMBL/GenBank/DDBJ whole genome shotgun (WGS) entry which is preliminary data.</text>
</comment>
<dbReference type="Proteomes" id="UP000247781">
    <property type="component" value="Unassembled WGS sequence"/>
</dbReference>
<evidence type="ECO:0000256" key="1">
    <source>
        <dbReference type="SAM" id="Phobius"/>
    </source>
</evidence>
<evidence type="ECO:0000313" key="2">
    <source>
        <dbReference type="EMBL" id="PXX05616.1"/>
    </source>
</evidence>
<protein>
    <submittedName>
        <fullName evidence="2">Uncharacterized protein</fullName>
    </submittedName>
</protein>
<accession>A0A318HC57</accession>
<reference evidence="3" key="1">
    <citation type="submission" date="2018-05" db="EMBL/GenBank/DDBJ databases">
        <authorList>
            <person name="Deangelis K."/>
            <person name="Huntemann M."/>
            <person name="Clum A."/>
            <person name="Pillay M."/>
            <person name="Palaniappan K."/>
            <person name="Varghese N."/>
            <person name="Mikhailova N."/>
            <person name="Stamatis D."/>
            <person name="Reddy T."/>
            <person name="Daum C."/>
            <person name="Shapiro N."/>
            <person name="Ivanova N."/>
            <person name="Kyrpides N."/>
            <person name="Woyke T."/>
        </authorList>
    </citation>
    <scope>NUCLEOTIDE SEQUENCE [LARGE SCALE GENOMIC DNA]</scope>
    <source>
        <strain evidence="3">GAS496</strain>
    </source>
</reference>
<proteinExistence type="predicted"/>
<reference evidence="2 3" key="2">
    <citation type="submission" date="2018-06" db="EMBL/GenBank/DDBJ databases">
        <title>Sequencing of bacterial isolates from soil warming experiment in Harvard Forest, Massachusetts, USA.</title>
        <authorList>
            <person name="Deangelis K.PhD."/>
        </authorList>
    </citation>
    <scope>NUCLEOTIDE SEQUENCE [LARGE SCALE GENOMIC DNA]</scope>
    <source>
        <strain evidence="2 3">GAS496</strain>
    </source>
</reference>
<dbReference type="AlphaFoldDB" id="A0A318HC57"/>